<dbReference type="Proteomes" id="UP001152797">
    <property type="component" value="Unassembled WGS sequence"/>
</dbReference>
<evidence type="ECO:0000259" key="2">
    <source>
        <dbReference type="PROSITE" id="PS50042"/>
    </source>
</evidence>
<feature type="region of interest" description="Disordered" evidence="1">
    <location>
        <begin position="702"/>
        <end position="748"/>
    </location>
</feature>
<dbReference type="GO" id="GO:0005952">
    <property type="term" value="C:cAMP-dependent protein kinase complex"/>
    <property type="evidence" value="ECO:0007669"/>
    <property type="project" value="InterPro"/>
</dbReference>
<dbReference type="PANTHER" id="PTHR11635:SF152">
    <property type="entry name" value="CAMP-DEPENDENT PROTEIN KINASE TYPE I REGULATORY SUBUNIT-RELATED"/>
    <property type="match status" value="1"/>
</dbReference>
<feature type="domain" description="Cyclic nucleotide-binding" evidence="2">
    <location>
        <begin position="589"/>
        <end position="710"/>
    </location>
</feature>
<feature type="region of interest" description="Disordered" evidence="1">
    <location>
        <begin position="71"/>
        <end position="97"/>
    </location>
</feature>
<dbReference type="InterPro" id="IPR050503">
    <property type="entry name" value="cAMP-dep_PK_reg_su-like"/>
</dbReference>
<feature type="domain" description="Cyclic nucleotide-binding" evidence="2">
    <location>
        <begin position="264"/>
        <end position="385"/>
    </location>
</feature>
<evidence type="ECO:0000313" key="5">
    <source>
        <dbReference type="Proteomes" id="UP001152797"/>
    </source>
</evidence>
<dbReference type="Pfam" id="PF00027">
    <property type="entry name" value="cNMP_binding"/>
    <property type="match status" value="6"/>
</dbReference>
<dbReference type="OrthoDB" id="417078at2759"/>
<feature type="domain" description="Cyclic nucleotide-binding" evidence="2">
    <location>
        <begin position="142"/>
        <end position="261"/>
    </location>
</feature>
<dbReference type="GO" id="GO:0004862">
    <property type="term" value="F:cAMP-dependent protein kinase inhibitor activity"/>
    <property type="evidence" value="ECO:0007669"/>
    <property type="project" value="TreeGrafter"/>
</dbReference>
<feature type="compositionally biased region" description="Acidic residues" evidence="1">
    <location>
        <begin position="403"/>
        <end position="412"/>
    </location>
</feature>
<dbReference type="GO" id="GO:0034236">
    <property type="term" value="F:protein kinase A catalytic subunit binding"/>
    <property type="evidence" value="ECO:0007669"/>
    <property type="project" value="TreeGrafter"/>
</dbReference>
<evidence type="ECO:0000256" key="1">
    <source>
        <dbReference type="SAM" id="MobiDB-lite"/>
    </source>
</evidence>
<feature type="domain" description="Cyclic nucleotide-binding" evidence="2">
    <location>
        <begin position="792"/>
        <end position="911"/>
    </location>
</feature>
<feature type="region of interest" description="Disordered" evidence="1">
    <location>
        <begin position="377"/>
        <end position="423"/>
    </location>
</feature>
<name>A0A9P1BXG3_9DINO</name>
<dbReference type="InterPro" id="IPR000595">
    <property type="entry name" value="cNMP-bd_dom"/>
</dbReference>
<dbReference type="EMBL" id="CAMXCT030000621">
    <property type="protein sequence ID" value="CAL4768583.1"/>
    <property type="molecule type" value="Genomic_DNA"/>
</dbReference>
<dbReference type="AlphaFoldDB" id="A0A9P1BXG3"/>
<reference evidence="4 5" key="2">
    <citation type="submission" date="2024-05" db="EMBL/GenBank/DDBJ databases">
        <authorList>
            <person name="Chen Y."/>
            <person name="Shah S."/>
            <person name="Dougan E. K."/>
            <person name="Thang M."/>
            <person name="Chan C."/>
        </authorList>
    </citation>
    <scope>NUCLEOTIDE SEQUENCE [LARGE SCALE GENOMIC DNA]</scope>
</reference>
<dbReference type="InterPro" id="IPR018490">
    <property type="entry name" value="cNMP-bd_dom_sf"/>
</dbReference>
<reference evidence="3" key="1">
    <citation type="submission" date="2022-10" db="EMBL/GenBank/DDBJ databases">
        <authorList>
            <person name="Chen Y."/>
            <person name="Dougan E. K."/>
            <person name="Chan C."/>
            <person name="Rhodes N."/>
            <person name="Thang M."/>
        </authorList>
    </citation>
    <scope>NUCLEOTIDE SEQUENCE</scope>
</reference>
<proteinExistence type="predicted"/>
<dbReference type="CDD" id="cd00038">
    <property type="entry name" value="CAP_ED"/>
    <property type="match status" value="6"/>
</dbReference>
<dbReference type="SUPFAM" id="SSF51206">
    <property type="entry name" value="cAMP-binding domain-like"/>
    <property type="match status" value="6"/>
</dbReference>
<comment type="caution">
    <text evidence="3">The sequence shown here is derived from an EMBL/GenBank/DDBJ whole genome shotgun (WGS) entry which is preliminary data.</text>
</comment>
<dbReference type="PROSITE" id="PS00888">
    <property type="entry name" value="CNMP_BINDING_1"/>
    <property type="match status" value="6"/>
</dbReference>
<dbReference type="GO" id="GO:0030552">
    <property type="term" value="F:cAMP binding"/>
    <property type="evidence" value="ECO:0007669"/>
    <property type="project" value="TreeGrafter"/>
</dbReference>
<evidence type="ECO:0000313" key="4">
    <source>
        <dbReference type="EMBL" id="CAL4768583.1"/>
    </source>
</evidence>
<evidence type="ECO:0000313" key="3">
    <source>
        <dbReference type="EMBL" id="CAI3981271.1"/>
    </source>
</evidence>
<sequence length="1033" mass="116748">MDEQERYILEQLDPVIQRMVHAVLRKKPKNLMDFLIDWLAKEAGRKPDPRSLSIINEQLRAEISSLQKLEHELRKSAESDEDDDVDELPPPPKRAMTARRSVSAEVYGAWNQQKPFVPPKHPKTPDQEKRLKEILSKPQLIVFESLDEKDKDVILLAMEKRSFKPRERIIQQGDDGDCLYVVEEGLVECKVLQNGVEQVVKTCTRGEVFGELALLYNCPRAASVDAKSECTVWRLDRETFNHVAKDAALKRNVKHDAFLRKVSLFASLNDHQRAQIADSLKAERVQQDDIVVRQGEEGDKFYIVEEGTLVALKSVNNGPAKQMMRFSAGDYFGELAMLKDQPRAATIKVTSDHATILSMDRDTFKRLLGPLEHLMSSRSSMYSEEPKSQKPVSGADKKAIANSDDEDDDVDELPPPPKRAMTARRSVSAEVYGAWNQQKPFVPPKHPKTPDQEKRLKEILSKPQLIVFESLDEKDKDVILLAMEKRSFKPRERIIQQGDDGDCLYVVEEGLVECKVLQNGVEQVVKTCTRGEVFGELALLYNCPRAASVDAKSECTVWRLDRETFNHVAKDAALKRNVKHDAFLRKVSLFASLNDHQRAQIADSLKAERVQQDDIVVGQGEEGDKFYIVEEGTLVALKSVNNGPAKQMMRFSAGDYFGELAMLKDQPRAATIKVTSDHATILSMDRDTFKRLLGPLEHLMSSRSSMYSEEPKSQKPVSGADKKAIANSDDEDDDVDELPPPPKRAMTARRSVSAEVYGAWNQQKPFVPPKHPKTPDQEKRLKEILSKPQLIVFESLDEKDKDVILLAMEKRSFKPRERIIQQGDDGDCLYVVEEGLVECKVLQNGVEQVVKTCTRGEVFGELALLYNCPRAASVDAKSECTVWRLDRETFNHVAKDAALKRNVKHDAFLRKVSLFASLNDHQRAQIADSLKAERVQQDDIVVRQGEEGDKFYIVEEGTLVALKSVNNGPAKQMMRFSAGDYFGELAMLKDQPRAATIKVTSDHATILSMDRDTFKRLLGPLEHLMSSRSNTYK</sequence>
<dbReference type="Gene3D" id="2.60.120.10">
    <property type="entry name" value="Jelly Rolls"/>
    <property type="match status" value="6"/>
</dbReference>
<dbReference type="InterPro" id="IPR018488">
    <property type="entry name" value="cNMP-bd_CS"/>
</dbReference>
<dbReference type="SMART" id="SM00100">
    <property type="entry name" value="cNMP"/>
    <property type="match status" value="6"/>
</dbReference>
<dbReference type="EMBL" id="CAMXCT020000621">
    <property type="protein sequence ID" value="CAL1134646.1"/>
    <property type="molecule type" value="Genomic_DNA"/>
</dbReference>
<dbReference type="PROSITE" id="PS00889">
    <property type="entry name" value="CNMP_BINDING_2"/>
    <property type="match status" value="6"/>
</dbReference>
<accession>A0A9P1BXG3</accession>
<feature type="domain" description="Cyclic nucleotide-binding" evidence="2">
    <location>
        <begin position="914"/>
        <end position="1033"/>
    </location>
</feature>
<protein>
    <submittedName>
        <fullName evidence="4">Cyclic nucleotide-binding domain-containing protein</fullName>
    </submittedName>
</protein>
<gene>
    <name evidence="3" type="ORF">C1SCF055_LOCUS9077</name>
</gene>
<dbReference type="PRINTS" id="PR00103">
    <property type="entry name" value="CAMPKINASE"/>
</dbReference>
<dbReference type="InterPro" id="IPR014710">
    <property type="entry name" value="RmlC-like_jellyroll"/>
</dbReference>
<dbReference type="EMBL" id="CAMXCT010000621">
    <property type="protein sequence ID" value="CAI3981271.1"/>
    <property type="molecule type" value="Genomic_DNA"/>
</dbReference>
<keyword evidence="5" id="KW-1185">Reference proteome</keyword>
<dbReference type="GO" id="GO:0005829">
    <property type="term" value="C:cytosol"/>
    <property type="evidence" value="ECO:0007669"/>
    <property type="project" value="TreeGrafter"/>
</dbReference>
<dbReference type="PANTHER" id="PTHR11635">
    <property type="entry name" value="CAMP-DEPENDENT PROTEIN KINASE REGULATORY CHAIN"/>
    <property type="match status" value="1"/>
</dbReference>
<feature type="domain" description="Cyclic nucleotide-binding" evidence="2">
    <location>
        <begin position="467"/>
        <end position="586"/>
    </location>
</feature>
<feature type="compositionally biased region" description="Acidic residues" evidence="1">
    <location>
        <begin position="728"/>
        <end position="737"/>
    </location>
</feature>
<dbReference type="PROSITE" id="PS50042">
    <property type="entry name" value="CNMP_BINDING_3"/>
    <property type="match status" value="6"/>
</dbReference>
<organism evidence="3">
    <name type="scientific">Cladocopium goreaui</name>
    <dbReference type="NCBI Taxonomy" id="2562237"/>
    <lineage>
        <taxon>Eukaryota</taxon>
        <taxon>Sar</taxon>
        <taxon>Alveolata</taxon>
        <taxon>Dinophyceae</taxon>
        <taxon>Suessiales</taxon>
        <taxon>Symbiodiniaceae</taxon>
        <taxon>Cladocopium</taxon>
    </lineage>
</organism>